<evidence type="ECO:0000256" key="3">
    <source>
        <dbReference type="ARBA" id="ARBA00023172"/>
    </source>
</evidence>
<evidence type="ECO:0000259" key="6">
    <source>
        <dbReference type="PROSITE" id="PS51900"/>
    </source>
</evidence>
<name>A0A1V2EZ33_9SPHN</name>
<dbReference type="Proteomes" id="UP000188729">
    <property type="component" value="Unassembled WGS sequence"/>
</dbReference>
<sequence>MAQSDPARAELLREQWDHWQQNAETRREALLTPGFDDDERPWLPSPTRDARAVISAFGLDAPQGSPVFGAIVNAIRRGYVGAEHDVAELMAGRGLVRARQPSPVSIAPTFTATVAGYLEHRRPSEKTKREIERYVAEFVNLAGDKRLDAYTRNDFERFVKFRASRTVGGKTDGSIVRPAAAQTVAKALTFLRAPIDHAINHSDYAFAGPNPAVGIKVETYIKPVDQAVMPEKRPFKVGEINRILRHPWFTGCASMINTHERGAERLNGAEYWVPIIALLTGCRLAELAGLSVSEVMLDDPHPHIVVRANDARRVKTRSASRCVPIIDALSEHGFDDFVRAARRAGHDRLFPDWNAASDGTGEQRWNNSKLIRAFNRTVIPNQLGDVLPTSARREVTFHSFRGAFKTMLGSSEYRLHPNIINEVVGHAKSTLDQRYVGTIGIDETYNAVRACRFKGLILPTPPVV</sequence>
<dbReference type="InterPro" id="IPR002104">
    <property type="entry name" value="Integrase_catalytic"/>
</dbReference>
<dbReference type="InterPro" id="IPR011010">
    <property type="entry name" value="DNA_brk_join_enz"/>
</dbReference>
<accession>A0A1V2EZ33</accession>
<evidence type="ECO:0000313" key="8">
    <source>
        <dbReference type="Proteomes" id="UP000188729"/>
    </source>
</evidence>
<dbReference type="Gene3D" id="1.10.150.130">
    <property type="match status" value="1"/>
</dbReference>
<evidence type="ECO:0000313" key="7">
    <source>
        <dbReference type="EMBL" id="ONF97414.1"/>
    </source>
</evidence>
<dbReference type="SUPFAM" id="SSF56349">
    <property type="entry name" value="DNA breaking-rejoining enzymes"/>
    <property type="match status" value="1"/>
</dbReference>
<dbReference type="InterPro" id="IPR013762">
    <property type="entry name" value="Integrase-like_cat_sf"/>
</dbReference>
<evidence type="ECO:0000256" key="2">
    <source>
        <dbReference type="ARBA" id="ARBA00023125"/>
    </source>
</evidence>
<dbReference type="PROSITE" id="PS51898">
    <property type="entry name" value="TYR_RECOMBINASE"/>
    <property type="match status" value="1"/>
</dbReference>
<dbReference type="Gene3D" id="1.10.443.10">
    <property type="entry name" value="Intergrase catalytic core"/>
    <property type="match status" value="1"/>
</dbReference>
<proteinExistence type="predicted"/>
<dbReference type="GO" id="GO:0003677">
    <property type="term" value="F:DNA binding"/>
    <property type="evidence" value="ECO:0007669"/>
    <property type="project" value="UniProtKB-UniRule"/>
</dbReference>
<keyword evidence="8" id="KW-1185">Reference proteome</keyword>
<gene>
    <name evidence="7" type="ORF">SPHI_00430</name>
</gene>
<evidence type="ECO:0000256" key="4">
    <source>
        <dbReference type="PROSITE-ProRule" id="PRU01248"/>
    </source>
</evidence>
<comment type="caution">
    <text evidence="7">The sequence shown here is derived from an EMBL/GenBank/DDBJ whole genome shotgun (WGS) entry which is preliminary data.</text>
</comment>
<organism evidence="7 8">
    <name type="scientific">Sphingomonas jeddahensis</name>
    <dbReference type="NCBI Taxonomy" id="1915074"/>
    <lineage>
        <taxon>Bacteria</taxon>
        <taxon>Pseudomonadati</taxon>
        <taxon>Pseudomonadota</taxon>
        <taxon>Alphaproteobacteria</taxon>
        <taxon>Sphingomonadales</taxon>
        <taxon>Sphingomonadaceae</taxon>
        <taxon>Sphingomonas</taxon>
    </lineage>
</organism>
<evidence type="ECO:0000256" key="1">
    <source>
        <dbReference type="ARBA" id="ARBA00022908"/>
    </source>
</evidence>
<dbReference type="GO" id="GO:0015074">
    <property type="term" value="P:DNA integration"/>
    <property type="evidence" value="ECO:0007669"/>
    <property type="project" value="UniProtKB-KW"/>
</dbReference>
<dbReference type="EMBL" id="MPSB01000001">
    <property type="protein sequence ID" value="ONF97414.1"/>
    <property type="molecule type" value="Genomic_DNA"/>
</dbReference>
<feature type="domain" description="Tyr recombinase" evidence="5">
    <location>
        <begin position="230"/>
        <end position="449"/>
    </location>
</feature>
<dbReference type="STRING" id="1915074.SPHI_00430"/>
<dbReference type="Pfam" id="PF00589">
    <property type="entry name" value="Phage_integrase"/>
    <property type="match status" value="1"/>
</dbReference>
<protein>
    <submittedName>
        <fullName evidence="7">Phage integrase family protein</fullName>
    </submittedName>
</protein>
<dbReference type="InterPro" id="IPR010998">
    <property type="entry name" value="Integrase_recombinase_N"/>
</dbReference>
<dbReference type="AlphaFoldDB" id="A0A1V2EZ33"/>
<keyword evidence="3" id="KW-0233">DNA recombination</keyword>
<reference evidence="7 8" key="1">
    <citation type="submission" date="2016-11" db="EMBL/GenBank/DDBJ databases">
        <title>Genome sequence of Sphingomonas jeddahensis G39.</title>
        <authorList>
            <person name="Poehlein A."/>
            <person name="Wuebbeler J.H."/>
            <person name="Steinbuechel A."/>
            <person name="Daniel R."/>
        </authorList>
    </citation>
    <scope>NUCLEOTIDE SEQUENCE [LARGE SCALE GENOMIC DNA]</scope>
    <source>
        <strain evidence="7 8">G39</strain>
    </source>
</reference>
<dbReference type="GO" id="GO:0006310">
    <property type="term" value="P:DNA recombination"/>
    <property type="evidence" value="ECO:0007669"/>
    <property type="project" value="UniProtKB-KW"/>
</dbReference>
<dbReference type="InterPro" id="IPR044068">
    <property type="entry name" value="CB"/>
</dbReference>
<evidence type="ECO:0000259" key="5">
    <source>
        <dbReference type="PROSITE" id="PS51898"/>
    </source>
</evidence>
<feature type="domain" description="Core-binding (CB)" evidence="6">
    <location>
        <begin position="108"/>
        <end position="199"/>
    </location>
</feature>
<keyword evidence="2 4" id="KW-0238">DNA-binding</keyword>
<keyword evidence="1" id="KW-0229">DNA integration</keyword>
<dbReference type="PROSITE" id="PS51900">
    <property type="entry name" value="CB"/>
    <property type="match status" value="1"/>
</dbReference>